<name>A0AAV5WFY8_9BILA</name>
<organism evidence="1 2">
    <name type="scientific">Pristionchus fissidentatus</name>
    <dbReference type="NCBI Taxonomy" id="1538716"/>
    <lineage>
        <taxon>Eukaryota</taxon>
        <taxon>Metazoa</taxon>
        <taxon>Ecdysozoa</taxon>
        <taxon>Nematoda</taxon>
        <taxon>Chromadorea</taxon>
        <taxon>Rhabditida</taxon>
        <taxon>Rhabditina</taxon>
        <taxon>Diplogasteromorpha</taxon>
        <taxon>Diplogasteroidea</taxon>
        <taxon>Neodiplogasteridae</taxon>
        <taxon>Pristionchus</taxon>
    </lineage>
</organism>
<dbReference type="Proteomes" id="UP001432322">
    <property type="component" value="Unassembled WGS sequence"/>
</dbReference>
<evidence type="ECO:0000313" key="2">
    <source>
        <dbReference type="Proteomes" id="UP001432322"/>
    </source>
</evidence>
<proteinExistence type="predicted"/>
<evidence type="ECO:0000313" key="1">
    <source>
        <dbReference type="EMBL" id="GMT29942.1"/>
    </source>
</evidence>
<gene>
    <name evidence="1" type="ORF">PFISCL1PPCAC_21239</name>
</gene>
<dbReference type="EMBL" id="BTSY01000005">
    <property type="protein sequence ID" value="GMT29942.1"/>
    <property type="molecule type" value="Genomic_DNA"/>
</dbReference>
<sequence length="106" mass="11778">IDIFSGGVDHAEEIEEFLILHVLQFDLCLFLLHEIAIEHGSKDGRMLSEVLLPSTTNPLIYTKKCNKSPQLTLSGSISLSHSVKAPPTVFFDCTKFRGNTCTSDRL</sequence>
<reference evidence="1" key="1">
    <citation type="submission" date="2023-10" db="EMBL/GenBank/DDBJ databases">
        <title>Genome assembly of Pristionchus species.</title>
        <authorList>
            <person name="Yoshida K."/>
            <person name="Sommer R.J."/>
        </authorList>
    </citation>
    <scope>NUCLEOTIDE SEQUENCE</scope>
    <source>
        <strain evidence="1">RS5133</strain>
    </source>
</reference>
<feature type="non-terminal residue" evidence="1">
    <location>
        <position position="1"/>
    </location>
</feature>
<protein>
    <submittedName>
        <fullName evidence="1">Uncharacterized protein</fullName>
    </submittedName>
</protein>
<comment type="caution">
    <text evidence="1">The sequence shown here is derived from an EMBL/GenBank/DDBJ whole genome shotgun (WGS) entry which is preliminary data.</text>
</comment>
<dbReference type="AlphaFoldDB" id="A0AAV5WFY8"/>
<keyword evidence="2" id="KW-1185">Reference proteome</keyword>
<accession>A0AAV5WFY8</accession>